<name>A0A7R8X5T2_9CRUS</name>
<dbReference type="EMBL" id="CAJPEV010000667">
    <property type="protein sequence ID" value="CAG0887421.1"/>
    <property type="molecule type" value="Genomic_DNA"/>
</dbReference>
<comment type="subcellular location">
    <subcellularLocation>
        <location evidence="1">Nucleus</location>
    </subcellularLocation>
</comment>
<dbReference type="AlphaFoldDB" id="A0A7R8X5T2"/>
<reference evidence="4" key="1">
    <citation type="submission" date="2020-11" db="EMBL/GenBank/DDBJ databases">
        <authorList>
            <person name="Tran Van P."/>
        </authorList>
    </citation>
    <scope>NUCLEOTIDE SEQUENCE</scope>
</reference>
<feature type="region of interest" description="Disordered" evidence="3">
    <location>
        <begin position="199"/>
        <end position="220"/>
    </location>
</feature>
<evidence type="ECO:0000313" key="5">
    <source>
        <dbReference type="Proteomes" id="UP000677054"/>
    </source>
</evidence>
<dbReference type="EMBL" id="LR900184">
    <property type="protein sequence ID" value="CAD7244588.1"/>
    <property type="molecule type" value="Genomic_DNA"/>
</dbReference>
<dbReference type="InterPro" id="IPR040308">
    <property type="entry name" value="HAPR1"/>
</dbReference>
<dbReference type="Proteomes" id="UP000677054">
    <property type="component" value="Unassembled WGS sequence"/>
</dbReference>
<proteinExistence type="predicted"/>
<keyword evidence="2" id="KW-0539">Nucleus</keyword>
<keyword evidence="5" id="KW-1185">Reference proteome</keyword>
<feature type="region of interest" description="Disordered" evidence="3">
    <location>
        <begin position="134"/>
        <end position="179"/>
    </location>
</feature>
<accession>A0A7R8X5T2</accession>
<dbReference type="InterPro" id="IPR029196">
    <property type="entry name" value="HAPSTR1-like"/>
</dbReference>
<organism evidence="4">
    <name type="scientific">Darwinula stevensoni</name>
    <dbReference type="NCBI Taxonomy" id="69355"/>
    <lineage>
        <taxon>Eukaryota</taxon>
        <taxon>Metazoa</taxon>
        <taxon>Ecdysozoa</taxon>
        <taxon>Arthropoda</taxon>
        <taxon>Crustacea</taxon>
        <taxon>Oligostraca</taxon>
        <taxon>Ostracoda</taxon>
        <taxon>Podocopa</taxon>
        <taxon>Podocopida</taxon>
        <taxon>Darwinulocopina</taxon>
        <taxon>Darwinuloidea</taxon>
        <taxon>Darwinulidae</taxon>
        <taxon>Darwinula</taxon>
    </lineage>
</organism>
<evidence type="ECO:0000256" key="3">
    <source>
        <dbReference type="SAM" id="MobiDB-lite"/>
    </source>
</evidence>
<dbReference type="PANTHER" id="PTHR31624:SF4">
    <property type="entry name" value="CHROMOSOME 16 OPEN READING FRAME 72"/>
    <property type="match status" value="1"/>
</dbReference>
<protein>
    <submittedName>
        <fullName evidence="4">Uncharacterized protein</fullName>
    </submittedName>
</protein>
<dbReference type="GO" id="GO:0005634">
    <property type="term" value="C:nucleus"/>
    <property type="evidence" value="ECO:0007669"/>
    <property type="project" value="UniProtKB-SubCell"/>
</dbReference>
<gene>
    <name evidence="4" type="ORF">DSTB1V02_LOCUS4482</name>
</gene>
<evidence type="ECO:0000256" key="1">
    <source>
        <dbReference type="ARBA" id="ARBA00004123"/>
    </source>
</evidence>
<dbReference type="Pfam" id="PF15251">
    <property type="entry name" value="TAPR1-like"/>
    <property type="match status" value="1"/>
</dbReference>
<feature type="compositionally biased region" description="Basic residues" evidence="3">
    <location>
        <begin position="150"/>
        <end position="162"/>
    </location>
</feature>
<feature type="region of interest" description="Disordered" evidence="3">
    <location>
        <begin position="235"/>
        <end position="259"/>
    </location>
</feature>
<dbReference type="PANTHER" id="PTHR31624">
    <property type="entry name" value="UPF0472 PROTEIN C16ORF72"/>
    <property type="match status" value="1"/>
</dbReference>
<evidence type="ECO:0000313" key="4">
    <source>
        <dbReference type="EMBL" id="CAD7244588.1"/>
    </source>
</evidence>
<sequence length="259" mass="29097">MAEDLPVNEDLSDSFISSWEQDAVQELESGSNLEAFIQSETDAMNQKLVYLFQNSATSIAQMYKDRHQGVSIWVPFQAAAGTVTSLYKESMEGIKRSRELGIQLGVHRRTGDILAWAKRRRRHIRREDLISFLAGKNPAPTPHSHWQFSSHHHHHRASPRPRHTPERRLSGDGNGEPDLHTFREALTLASLNSAMSNLGSLRGGASPPGIKRSPPHHHHYGELNAFMSEEFARHGVKRGASPPHDVVMDSPSLKRARFN</sequence>
<evidence type="ECO:0000256" key="2">
    <source>
        <dbReference type="ARBA" id="ARBA00023242"/>
    </source>
</evidence>
<dbReference type="OrthoDB" id="5823474at2759"/>